<dbReference type="EMBL" id="AOIE01000004">
    <property type="protein sequence ID" value="ELY81805.1"/>
    <property type="molecule type" value="Genomic_DNA"/>
</dbReference>
<dbReference type="PATRIC" id="fig|797303.5.peg.244"/>
<dbReference type="SUPFAM" id="SSF53850">
    <property type="entry name" value="Periplasmic binding protein-like II"/>
    <property type="match status" value="1"/>
</dbReference>
<gene>
    <name evidence="6" type="ORF">C488_01169</name>
</gene>
<feature type="domain" description="Solute-binding protein family 5" evidence="5">
    <location>
        <begin position="93"/>
        <end position="439"/>
    </location>
</feature>
<dbReference type="Gene3D" id="3.10.105.10">
    <property type="entry name" value="Dipeptide-binding Protein, Domain 3"/>
    <property type="match status" value="1"/>
</dbReference>
<comment type="similarity">
    <text evidence="1">Belongs to the bacterial solute-binding protein 5 family.</text>
</comment>
<evidence type="ECO:0000313" key="7">
    <source>
        <dbReference type="Proteomes" id="UP000011593"/>
    </source>
</evidence>
<evidence type="ECO:0000256" key="2">
    <source>
        <dbReference type="ARBA" id="ARBA00022448"/>
    </source>
</evidence>
<dbReference type="Pfam" id="PF00496">
    <property type="entry name" value="SBP_bac_5"/>
    <property type="match status" value="1"/>
</dbReference>
<comment type="caution">
    <text evidence="6">The sequence shown here is derived from an EMBL/GenBank/DDBJ whole genome shotgun (WGS) entry which is preliminary data.</text>
</comment>
<dbReference type="InterPro" id="IPR039424">
    <property type="entry name" value="SBP_5"/>
</dbReference>
<proteinExistence type="inferred from homology"/>
<keyword evidence="2" id="KW-0813">Transport</keyword>
<dbReference type="GO" id="GO:1904680">
    <property type="term" value="F:peptide transmembrane transporter activity"/>
    <property type="evidence" value="ECO:0007669"/>
    <property type="project" value="TreeGrafter"/>
</dbReference>
<dbReference type="InterPro" id="IPR000914">
    <property type="entry name" value="SBP_5_dom"/>
</dbReference>
<dbReference type="Proteomes" id="UP000011593">
    <property type="component" value="Unassembled WGS sequence"/>
</dbReference>
<organism evidence="6 7">
    <name type="scientific">Natrinema pellirubrum (strain DSM 15624 / CIP 106293 / JCM 10476 / NCIMB 786 / 157)</name>
    <dbReference type="NCBI Taxonomy" id="797303"/>
    <lineage>
        <taxon>Archaea</taxon>
        <taxon>Methanobacteriati</taxon>
        <taxon>Methanobacteriota</taxon>
        <taxon>Stenosarchaea group</taxon>
        <taxon>Halobacteria</taxon>
        <taxon>Halobacteriales</taxon>
        <taxon>Natrialbaceae</taxon>
        <taxon>Natrinema</taxon>
    </lineage>
</organism>
<dbReference type="PANTHER" id="PTHR30290">
    <property type="entry name" value="PERIPLASMIC BINDING COMPONENT OF ABC TRANSPORTER"/>
    <property type="match status" value="1"/>
</dbReference>
<keyword evidence="3" id="KW-0732">Signal</keyword>
<evidence type="ECO:0000259" key="5">
    <source>
        <dbReference type="Pfam" id="PF00496"/>
    </source>
</evidence>
<evidence type="ECO:0000256" key="1">
    <source>
        <dbReference type="ARBA" id="ARBA00005695"/>
    </source>
</evidence>
<name>L9Z5M9_NATP1</name>
<accession>L9Z5M9</accession>
<dbReference type="Gene3D" id="3.40.190.10">
    <property type="entry name" value="Periplasmic binding protein-like II"/>
    <property type="match status" value="1"/>
</dbReference>
<dbReference type="PIRSF" id="PIRSF002741">
    <property type="entry name" value="MppA"/>
    <property type="match status" value="1"/>
</dbReference>
<feature type="region of interest" description="Disordered" evidence="4">
    <location>
        <begin position="1"/>
        <end position="21"/>
    </location>
</feature>
<keyword evidence="7" id="KW-1185">Reference proteome</keyword>
<dbReference type="GO" id="GO:0015833">
    <property type="term" value="P:peptide transport"/>
    <property type="evidence" value="ECO:0007669"/>
    <property type="project" value="TreeGrafter"/>
</dbReference>
<dbReference type="InterPro" id="IPR030678">
    <property type="entry name" value="Peptide/Ni-bd"/>
</dbReference>
<dbReference type="GO" id="GO:0042597">
    <property type="term" value="C:periplasmic space"/>
    <property type="evidence" value="ECO:0007669"/>
    <property type="project" value="UniProtKB-ARBA"/>
</dbReference>
<protein>
    <submittedName>
        <fullName evidence="6">Extracellular solute-binding protein family 5</fullName>
    </submittedName>
</protein>
<dbReference type="GO" id="GO:0043190">
    <property type="term" value="C:ATP-binding cassette (ABC) transporter complex"/>
    <property type="evidence" value="ECO:0007669"/>
    <property type="project" value="InterPro"/>
</dbReference>
<reference evidence="6 7" key="1">
    <citation type="journal article" date="2014" name="PLoS Genet.">
        <title>Phylogenetically driven sequencing of extremely halophilic archaea reveals strategies for static and dynamic osmo-response.</title>
        <authorList>
            <person name="Becker E.A."/>
            <person name="Seitzer P.M."/>
            <person name="Tritt A."/>
            <person name="Larsen D."/>
            <person name="Krusor M."/>
            <person name="Yao A.I."/>
            <person name="Wu D."/>
            <person name="Madern D."/>
            <person name="Eisen J.A."/>
            <person name="Darling A.E."/>
            <person name="Facciotti M.T."/>
        </authorList>
    </citation>
    <scope>NUCLEOTIDE SEQUENCE [LARGE SCALE GENOMIC DNA]</scope>
    <source>
        <strain evidence="6 7">DSM 15624</strain>
    </source>
</reference>
<dbReference type="PANTHER" id="PTHR30290:SF9">
    <property type="entry name" value="OLIGOPEPTIDE-BINDING PROTEIN APPA"/>
    <property type="match status" value="1"/>
</dbReference>
<evidence type="ECO:0000256" key="4">
    <source>
        <dbReference type="SAM" id="MobiDB-lite"/>
    </source>
</evidence>
<evidence type="ECO:0000256" key="3">
    <source>
        <dbReference type="ARBA" id="ARBA00022729"/>
    </source>
</evidence>
<sequence length="534" mass="59274">MSTASPERQLPNPRFGEGTLMDESRRRVLAGIAGGGLASLAGCATGDTADETAFTIGLAADPTDTSRYDNWGGMAPYWTRVIEPLVWGTDDMQPKPWLATDWTATDDTTWEFELRKGVRFHNGAELTADDVVYTFEENILSERGDFVYGWLHLEPGSVTKRDEYTVAFETTDPFPGFPGTIAHNMIDIQPPAADRQAGEIIGTGPFTLEEIRRGQYVRVERFADYWGGKPAPTELTFRAAEDETTRTDLLESGEVDLIYMPAKSRLSSFRDRDDVRVESQQSAGAVSVWLNIYRDPTDDLALRRALNYAVSQTELVETVLEGVGEPARGPISTVIDWVDEDELPTYERDRDTARDLVDQSAYDGSELTCLVDTDMDDGRTIGQVLQSSFKEIGVDVSLEVRERAAINDLTDRGEFHLLVGSTGSNSPGADYLMWENFHTMGVDNKNRYEADGTGLYNLGGKVDDLIETGYQARDPAAKRDAYIEAQRKIMAAAVVVPLFYQEYVVAADAALDGLELHPIEKFAEWSDLTRTTSR</sequence>
<dbReference type="AlphaFoldDB" id="L9Z5M9"/>
<evidence type="ECO:0000313" key="6">
    <source>
        <dbReference type="EMBL" id="ELY81805.1"/>
    </source>
</evidence>